<dbReference type="STRING" id="1287727.SAMN05443999_102315"/>
<dbReference type="Proteomes" id="UP000199582">
    <property type="component" value="Unassembled WGS sequence"/>
</dbReference>
<dbReference type="OrthoDB" id="7876751at2"/>
<name>A0A1H7K3K2_9RHOB</name>
<reference evidence="1 2" key="1">
    <citation type="submission" date="2016-10" db="EMBL/GenBank/DDBJ databases">
        <authorList>
            <person name="de Groot N.N."/>
        </authorList>
    </citation>
    <scope>NUCLEOTIDE SEQUENCE [LARGE SCALE GENOMIC DNA]</scope>
    <source>
        <strain evidence="1 2">DSM 100674</strain>
    </source>
</reference>
<evidence type="ECO:0000313" key="2">
    <source>
        <dbReference type="Proteomes" id="UP000199582"/>
    </source>
</evidence>
<sequence length="207" mass="23462">MARDRTDGSPPNFQEAVSASLTRLQNNRIGEVKHFTRSLMTLNLASQAERWSLNDMQLGTRSLFGMKVGEEADYIPQLIKAAEWHPVAFEAAGILAARFLKRQETMPDDLRVWAMEALSGKEKPPMPKNERKGIQGETWWRDFYVWSAVCDLVEEGMYPTRNAASAPHSACDAVAAAMKKLGLNPMSYSAVYSIWRKYQRMDDRSLD</sequence>
<accession>A0A1H7K3K2</accession>
<organism evidence="1 2">
    <name type="scientific">Roseovarius azorensis</name>
    <dbReference type="NCBI Taxonomy" id="1287727"/>
    <lineage>
        <taxon>Bacteria</taxon>
        <taxon>Pseudomonadati</taxon>
        <taxon>Pseudomonadota</taxon>
        <taxon>Alphaproteobacteria</taxon>
        <taxon>Rhodobacterales</taxon>
        <taxon>Roseobacteraceae</taxon>
        <taxon>Roseovarius</taxon>
    </lineage>
</organism>
<keyword evidence="2" id="KW-1185">Reference proteome</keyword>
<proteinExistence type="predicted"/>
<dbReference type="EMBL" id="FOAG01000002">
    <property type="protein sequence ID" value="SEK81154.1"/>
    <property type="molecule type" value="Genomic_DNA"/>
</dbReference>
<dbReference type="RefSeq" id="WP_139274534.1">
    <property type="nucleotide sequence ID" value="NZ_FOAG01000002.1"/>
</dbReference>
<dbReference type="AlphaFoldDB" id="A0A1H7K3K2"/>
<protein>
    <submittedName>
        <fullName evidence="1">Uncharacterized protein</fullName>
    </submittedName>
</protein>
<evidence type="ECO:0000313" key="1">
    <source>
        <dbReference type="EMBL" id="SEK81154.1"/>
    </source>
</evidence>
<gene>
    <name evidence="1" type="ORF">SAMN05443999_102315</name>
</gene>